<dbReference type="PANTHER" id="PTHR30055">
    <property type="entry name" value="HTH-TYPE TRANSCRIPTIONAL REGULATOR RUTR"/>
    <property type="match status" value="1"/>
</dbReference>
<dbReference type="PANTHER" id="PTHR30055:SF234">
    <property type="entry name" value="HTH-TYPE TRANSCRIPTIONAL REGULATOR BETI"/>
    <property type="match status" value="1"/>
</dbReference>
<comment type="caution">
    <text evidence="6">The sequence shown here is derived from an EMBL/GenBank/DDBJ whole genome shotgun (WGS) entry which is preliminary data.</text>
</comment>
<accession>A0A8J2VE69</accession>
<dbReference type="Pfam" id="PF00440">
    <property type="entry name" value="TetR_N"/>
    <property type="match status" value="1"/>
</dbReference>
<dbReference type="InterPro" id="IPR050109">
    <property type="entry name" value="HTH-type_TetR-like_transc_reg"/>
</dbReference>
<feature type="domain" description="HTH tetR-type" evidence="5">
    <location>
        <begin position="3"/>
        <end position="63"/>
    </location>
</feature>
<dbReference type="InterPro" id="IPR041490">
    <property type="entry name" value="KstR2_TetR_C"/>
</dbReference>
<gene>
    <name evidence="6" type="ORF">GCM10011571_04270</name>
</gene>
<dbReference type="RefSeq" id="WP_188646260.1">
    <property type="nucleotide sequence ID" value="NZ_BMHQ01000001.1"/>
</dbReference>
<dbReference type="InterPro" id="IPR036271">
    <property type="entry name" value="Tet_transcr_reg_TetR-rel_C_sf"/>
</dbReference>
<evidence type="ECO:0000256" key="4">
    <source>
        <dbReference type="PROSITE-ProRule" id="PRU00335"/>
    </source>
</evidence>
<organism evidence="6 7">
    <name type="scientific">Marinithermofilum abyssi</name>
    <dbReference type="NCBI Taxonomy" id="1571185"/>
    <lineage>
        <taxon>Bacteria</taxon>
        <taxon>Bacillati</taxon>
        <taxon>Bacillota</taxon>
        <taxon>Bacilli</taxon>
        <taxon>Bacillales</taxon>
        <taxon>Thermoactinomycetaceae</taxon>
        <taxon>Marinithermofilum</taxon>
    </lineage>
</organism>
<evidence type="ECO:0000256" key="3">
    <source>
        <dbReference type="ARBA" id="ARBA00023163"/>
    </source>
</evidence>
<feature type="DNA-binding region" description="H-T-H motif" evidence="4">
    <location>
        <begin position="26"/>
        <end position="45"/>
    </location>
</feature>
<dbReference type="SUPFAM" id="SSF46689">
    <property type="entry name" value="Homeodomain-like"/>
    <property type="match status" value="1"/>
</dbReference>
<dbReference type="InterPro" id="IPR001647">
    <property type="entry name" value="HTH_TetR"/>
</dbReference>
<dbReference type="InterPro" id="IPR009057">
    <property type="entry name" value="Homeodomain-like_sf"/>
</dbReference>
<evidence type="ECO:0000313" key="7">
    <source>
        <dbReference type="Proteomes" id="UP000625210"/>
    </source>
</evidence>
<proteinExistence type="predicted"/>
<dbReference type="Proteomes" id="UP000625210">
    <property type="component" value="Unassembled WGS sequence"/>
</dbReference>
<dbReference type="EMBL" id="BMHQ01000001">
    <property type="protein sequence ID" value="GGE06305.1"/>
    <property type="molecule type" value="Genomic_DNA"/>
</dbReference>
<dbReference type="GO" id="GO:0045892">
    <property type="term" value="P:negative regulation of DNA-templated transcription"/>
    <property type="evidence" value="ECO:0007669"/>
    <property type="project" value="UniProtKB-ARBA"/>
</dbReference>
<name>A0A8J2VE69_9BACL</name>
<evidence type="ECO:0000313" key="6">
    <source>
        <dbReference type="EMBL" id="GGE06305.1"/>
    </source>
</evidence>
<dbReference type="PRINTS" id="PR00455">
    <property type="entry name" value="HTHTETR"/>
</dbReference>
<dbReference type="Gene3D" id="1.10.357.10">
    <property type="entry name" value="Tetracycline Repressor, domain 2"/>
    <property type="match status" value="1"/>
</dbReference>
<dbReference type="PROSITE" id="PS50977">
    <property type="entry name" value="HTH_TETR_2"/>
    <property type="match status" value="1"/>
</dbReference>
<evidence type="ECO:0000256" key="1">
    <source>
        <dbReference type="ARBA" id="ARBA00023015"/>
    </source>
</evidence>
<dbReference type="SUPFAM" id="SSF48498">
    <property type="entry name" value="Tetracyclin repressor-like, C-terminal domain"/>
    <property type="match status" value="1"/>
</dbReference>
<dbReference type="GO" id="GO:0003700">
    <property type="term" value="F:DNA-binding transcription factor activity"/>
    <property type="evidence" value="ECO:0007669"/>
    <property type="project" value="TreeGrafter"/>
</dbReference>
<dbReference type="GO" id="GO:0000976">
    <property type="term" value="F:transcription cis-regulatory region binding"/>
    <property type="evidence" value="ECO:0007669"/>
    <property type="project" value="TreeGrafter"/>
</dbReference>
<dbReference type="FunFam" id="1.10.10.60:FF:000141">
    <property type="entry name" value="TetR family transcriptional regulator"/>
    <property type="match status" value="1"/>
</dbReference>
<protein>
    <recommendedName>
        <fullName evidence="5">HTH tetR-type domain-containing protein</fullName>
    </recommendedName>
</protein>
<dbReference type="AlphaFoldDB" id="A0A8J2VE69"/>
<reference evidence="6" key="2">
    <citation type="submission" date="2020-09" db="EMBL/GenBank/DDBJ databases">
        <authorList>
            <person name="Sun Q."/>
            <person name="Zhou Y."/>
        </authorList>
    </citation>
    <scope>NUCLEOTIDE SEQUENCE</scope>
    <source>
        <strain evidence="6">CGMCC 1.15179</strain>
    </source>
</reference>
<dbReference type="Gene3D" id="1.10.10.60">
    <property type="entry name" value="Homeodomain-like"/>
    <property type="match status" value="1"/>
</dbReference>
<keyword evidence="2 4" id="KW-0238">DNA-binding</keyword>
<keyword evidence="3" id="KW-0804">Transcription</keyword>
<sequence length="196" mass="22390">MKQETVEQIFRAAVEIFAESGFERAKMDDIAQRAQVAKGTIYYHFKGKEELFVALMNSGMEKFTDVVRRATEAHQDPADQLRGLLRAKVTYLYHHGTFAKLLLSEVWGSKERQQAFRARIRDLVELIEGVLRRGGDSRFTSSRDRLHETAVAIFGAISVTVLQEIFRAEDRELLEGDRIEVMLDTLEPLICGALRD</sequence>
<reference evidence="6" key="1">
    <citation type="journal article" date="2014" name="Int. J. Syst. Evol. Microbiol.">
        <title>Complete genome sequence of Corynebacterium casei LMG S-19264T (=DSM 44701T), isolated from a smear-ripened cheese.</title>
        <authorList>
            <consortium name="US DOE Joint Genome Institute (JGI-PGF)"/>
            <person name="Walter F."/>
            <person name="Albersmeier A."/>
            <person name="Kalinowski J."/>
            <person name="Ruckert C."/>
        </authorList>
    </citation>
    <scope>NUCLEOTIDE SEQUENCE</scope>
    <source>
        <strain evidence="6">CGMCC 1.15179</strain>
    </source>
</reference>
<evidence type="ECO:0000256" key="2">
    <source>
        <dbReference type="ARBA" id="ARBA00023125"/>
    </source>
</evidence>
<keyword evidence="7" id="KW-1185">Reference proteome</keyword>
<evidence type="ECO:0000259" key="5">
    <source>
        <dbReference type="PROSITE" id="PS50977"/>
    </source>
</evidence>
<dbReference type="Pfam" id="PF17932">
    <property type="entry name" value="TetR_C_24"/>
    <property type="match status" value="1"/>
</dbReference>
<keyword evidence="1" id="KW-0805">Transcription regulation</keyword>